<sequence length="60" mass="6004">MSDTDARNDSPGDELDPAPGLSGTADTEDGVLSPGSTATGAGTTDADVTDGREQKLPRVD</sequence>
<reference evidence="2" key="2">
    <citation type="submission" date="2020-09" db="EMBL/GenBank/DDBJ databases">
        <authorList>
            <person name="Sun Q."/>
            <person name="Zhou Y."/>
        </authorList>
    </citation>
    <scope>NUCLEOTIDE SEQUENCE</scope>
    <source>
        <strain evidence="2">CGMCC 1.12813</strain>
    </source>
</reference>
<dbReference type="Proteomes" id="UP000606922">
    <property type="component" value="Unassembled WGS sequence"/>
</dbReference>
<proteinExistence type="predicted"/>
<evidence type="ECO:0000256" key="1">
    <source>
        <dbReference type="SAM" id="MobiDB-lite"/>
    </source>
</evidence>
<name>A0A916SF59_9MICO</name>
<comment type="caution">
    <text evidence="2">The sequence shown here is derived from an EMBL/GenBank/DDBJ whole genome shotgun (WGS) entry which is preliminary data.</text>
</comment>
<dbReference type="RefSeq" id="WP_188509424.1">
    <property type="nucleotide sequence ID" value="NZ_BMGB01000001.1"/>
</dbReference>
<organism evidence="2 3">
    <name type="scientific">Conyzicola nivalis</name>
    <dbReference type="NCBI Taxonomy" id="1477021"/>
    <lineage>
        <taxon>Bacteria</taxon>
        <taxon>Bacillati</taxon>
        <taxon>Actinomycetota</taxon>
        <taxon>Actinomycetes</taxon>
        <taxon>Micrococcales</taxon>
        <taxon>Microbacteriaceae</taxon>
        <taxon>Conyzicola</taxon>
    </lineage>
</organism>
<gene>
    <name evidence="2" type="ORF">GCM10010979_08320</name>
</gene>
<reference evidence="2" key="1">
    <citation type="journal article" date="2014" name="Int. J. Syst. Evol. Microbiol.">
        <title>Complete genome sequence of Corynebacterium casei LMG S-19264T (=DSM 44701T), isolated from a smear-ripened cheese.</title>
        <authorList>
            <consortium name="US DOE Joint Genome Institute (JGI-PGF)"/>
            <person name="Walter F."/>
            <person name="Albersmeier A."/>
            <person name="Kalinowski J."/>
            <person name="Ruckert C."/>
        </authorList>
    </citation>
    <scope>NUCLEOTIDE SEQUENCE</scope>
    <source>
        <strain evidence="2">CGMCC 1.12813</strain>
    </source>
</reference>
<evidence type="ECO:0000313" key="3">
    <source>
        <dbReference type="Proteomes" id="UP000606922"/>
    </source>
</evidence>
<protein>
    <submittedName>
        <fullName evidence="2">Uncharacterized protein</fullName>
    </submittedName>
</protein>
<keyword evidence="3" id="KW-1185">Reference proteome</keyword>
<feature type="compositionally biased region" description="Basic and acidic residues" evidence="1">
    <location>
        <begin position="49"/>
        <end position="60"/>
    </location>
</feature>
<evidence type="ECO:0000313" key="2">
    <source>
        <dbReference type="EMBL" id="GGA96173.1"/>
    </source>
</evidence>
<accession>A0A916SF59</accession>
<dbReference type="EMBL" id="BMGB01000001">
    <property type="protein sequence ID" value="GGA96173.1"/>
    <property type="molecule type" value="Genomic_DNA"/>
</dbReference>
<feature type="compositionally biased region" description="Low complexity" evidence="1">
    <location>
        <begin position="37"/>
        <end position="46"/>
    </location>
</feature>
<feature type="region of interest" description="Disordered" evidence="1">
    <location>
        <begin position="1"/>
        <end position="60"/>
    </location>
</feature>
<feature type="compositionally biased region" description="Basic and acidic residues" evidence="1">
    <location>
        <begin position="1"/>
        <end position="10"/>
    </location>
</feature>
<dbReference type="AlphaFoldDB" id="A0A916SF59"/>